<dbReference type="RefSeq" id="WP_026745669.1">
    <property type="nucleotide sequence ID" value="NZ_AP019823.1"/>
</dbReference>
<accession>A0A510JFI3</accession>
<dbReference type="EMBL" id="AP019823">
    <property type="protein sequence ID" value="BBM38014.1"/>
    <property type="molecule type" value="Genomic_DNA"/>
</dbReference>
<dbReference type="AlphaFoldDB" id="A0A510JFI3"/>
<organism evidence="2 3">
    <name type="scientific">Leptotrichia hofstadii</name>
    <dbReference type="NCBI Taxonomy" id="157688"/>
    <lineage>
        <taxon>Bacteria</taxon>
        <taxon>Fusobacteriati</taxon>
        <taxon>Fusobacteriota</taxon>
        <taxon>Fusobacteriia</taxon>
        <taxon>Fusobacteriales</taxon>
        <taxon>Leptotrichiaceae</taxon>
        <taxon>Leptotrichia</taxon>
    </lineage>
</organism>
<keyword evidence="3" id="KW-1185">Reference proteome</keyword>
<feature type="coiled-coil region" evidence="1">
    <location>
        <begin position="4"/>
        <end position="64"/>
    </location>
</feature>
<dbReference type="KEGG" id="lhf:JCM16775_0721"/>
<protein>
    <submittedName>
        <fullName evidence="2">LPXTG anchored adhesin</fullName>
    </submittedName>
</protein>
<keyword evidence="1" id="KW-0175">Coiled coil</keyword>
<dbReference type="OrthoDB" id="81932at2"/>
<evidence type="ECO:0000256" key="1">
    <source>
        <dbReference type="SAM" id="Coils"/>
    </source>
</evidence>
<sequence length="99" mass="11554">MENIEETINDSDEIVKKKRKAREKNYTERIKRNKEKIAKLEKIMADSQKEIEKVEQENVDILKEILEKSGVGNKLLKIIIESPSNDETAKKMKELAEIL</sequence>
<name>A0A510JFI3_9FUSO</name>
<evidence type="ECO:0000313" key="2">
    <source>
        <dbReference type="EMBL" id="BBM38014.1"/>
    </source>
</evidence>
<reference evidence="2 3" key="1">
    <citation type="submission" date="2019-07" db="EMBL/GenBank/DDBJ databases">
        <title>Complete Genome Sequence of Leptotrichia hofstadii Strain JCM16775.</title>
        <authorList>
            <person name="Watanabe S."/>
            <person name="Cui L."/>
        </authorList>
    </citation>
    <scope>NUCLEOTIDE SEQUENCE [LARGE SCALE GENOMIC DNA]</scope>
    <source>
        <strain evidence="2 3">JCM16775</strain>
    </source>
</reference>
<gene>
    <name evidence="2" type="ORF">JCM16775_0721</name>
</gene>
<evidence type="ECO:0000313" key="3">
    <source>
        <dbReference type="Proteomes" id="UP000321892"/>
    </source>
</evidence>
<proteinExistence type="predicted"/>
<dbReference type="Proteomes" id="UP000321892">
    <property type="component" value="Chromosome"/>
</dbReference>